<keyword evidence="2" id="KW-1185">Reference proteome</keyword>
<gene>
    <name evidence="1" type="ORF">PVAG01_10151</name>
</gene>
<protein>
    <submittedName>
        <fullName evidence="1">Uncharacterized protein</fullName>
    </submittedName>
</protein>
<dbReference type="Gene3D" id="3.40.30.10">
    <property type="entry name" value="Glutaredoxin"/>
    <property type="match status" value="1"/>
</dbReference>
<comment type="caution">
    <text evidence="1">The sequence shown here is derived from an EMBL/GenBank/DDBJ whole genome shotgun (WGS) entry which is preliminary data.</text>
</comment>
<dbReference type="EMBL" id="JBFCZG010000009">
    <property type="protein sequence ID" value="KAL3418435.1"/>
    <property type="molecule type" value="Genomic_DNA"/>
</dbReference>
<evidence type="ECO:0000313" key="1">
    <source>
        <dbReference type="EMBL" id="KAL3418435.1"/>
    </source>
</evidence>
<sequence length="78" mass="8758">MESAQIQTRVVEELYLAHWEGEADITSHEDLALADIEAGLDKVEVEDWLATRKGEGKLMIKAIENNGELEIWSSCLSQ</sequence>
<proteinExistence type="predicted"/>
<accession>A0ABR4P563</accession>
<evidence type="ECO:0000313" key="2">
    <source>
        <dbReference type="Proteomes" id="UP001629113"/>
    </source>
</evidence>
<name>A0ABR4P563_9HELO</name>
<organism evidence="1 2">
    <name type="scientific">Phlyctema vagabunda</name>
    <dbReference type="NCBI Taxonomy" id="108571"/>
    <lineage>
        <taxon>Eukaryota</taxon>
        <taxon>Fungi</taxon>
        <taxon>Dikarya</taxon>
        <taxon>Ascomycota</taxon>
        <taxon>Pezizomycotina</taxon>
        <taxon>Leotiomycetes</taxon>
        <taxon>Helotiales</taxon>
        <taxon>Dermateaceae</taxon>
        <taxon>Phlyctema</taxon>
    </lineage>
</organism>
<reference evidence="1 2" key="1">
    <citation type="submission" date="2024-06" db="EMBL/GenBank/DDBJ databases">
        <title>Complete genome of Phlyctema vagabunda strain 19-DSS-EL-015.</title>
        <authorList>
            <person name="Fiorenzani C."/>
        </authorList>
    </citation>
    <scope>NUCLEOTIDE SEQUENCE [LARGE SCALE GENOMIC DNA]</scope>
    <source>
        <strain evidence="1 2">19-DSS-EL-015</strain>
    </source>
</reference>
<dbReference type="Proteomes" id="UP001629113">
    <property type="component" value="Unassembled WGS sequence"/>
</dbReference>